<keyword evidence="9" id="KW-0964">Secreted</keyword>
<keyword evidence="7" id="KW-0325">Glycoprotein</keyword>
<dbReference type="GO" id="GO:0005576">
    <property type="term" value="C:extracellular region"/>
    <property type="evidence" value="ECO:0007669"/>
    <property type="project" value="UniProtKB-SubCell"/>
</dbReference>
<dbReference type="Gene3D" id="2.40.10.10">
    <property type="entry name" value="Trypsin-like serine proteases"/>
    <property type="match status" value="2"/>
</dbReference>
<dbReference type="Gene3D" id="3.30.1640.30">
    <property type="match status" value="1"/>
</dbReference>
<evidence type="ECO:0000256" key="9">
    <source>
        <dbReference type="RuleBase" id="RU366078"/>
    </source>
</evidence>
<dbReference type="InterPro" id="IPR009003">
    <property type="entry name" value="Peptidase_S1_PA"/>
</dbReference>
<dbReference type="GO" id="GO:0006508">
    <property type="term" value="P:proteolysis"/>
    <property type="evidence" value="ECO:0007669"/>
    <property type="project" value="UniProtKB-KW"/>
</dbReference>
<dbReference type="InterPro" id="IPR038565">
    <property type="entry name" value="CLIP_sf"/>
</dbReference>
<comment type="subcellular location">
    <subcellularLocation>
        <location evidence="1">Secreted</location>
        <location evidence="1">Extracellular space</location>
    </subcellularLocation>
</comment>
<dbReference type="AlphaFoldDB" id="A0A9R0DIU8"/>
<dbReference type="Pfam" id="PF00089">
    <property type="entry name" value="Trypsin"/>
    <property type="match status" value="1"/>
</dbReference>
<dbReference type="InterPro" id="IPR043504">
    <property type="entry name" value="Peptidase_S1_PA_chymotrypsin"/>
</dbReference>
<dbReference type="InterPro" id="IPR051487">
    <property type="entry name" value="Ser/Thr_Proteases_Immune/Dev"/>
</dbReference>
<dbReference type="FunFam" id="2.40.10.10:FF:000036">
    <property type="entry name" value="Trypsin beta"/>
    <property type="match status" value="1"/>
</dbReference>
<feature type="chain" id="PRO_5040533932" description="CLIP domain-containing serine protease" evidence="9">
    <location>
        <begin position="19"/>
        <end position="390"/>
    </location>
</feature>
<dbReference type="InterPro" id="IPR001254">
    <property type="entry name" value="Trypsin_dom"/>
</dbReference>
<feature type="domain" description="Clip" evidence="11">
    <location>
        <begin position="28"/>
        <end position="79"/>
    </location>
</feature>
<evidence type="ECO:0000259" key="11">
    <source>
        <dbReference type="PROSITE" id="PS51888"/>
    </source>
</evidence>
<dbReference type="OrthoDB" id="9981647at2759"/>
<dbReference type="SMART" id="SM00020">
    <property type="entry name" value="Tryp_SPc"/>
    <property type="match status" value="1"/>
</dbReference>
<evidence type="ECO:0000256" key="1">
    <source>
        <dbReference type="ARBA" id="ARBA00004239"/>
    </source>
</evidence>
<dbReference type="PROSITE" id="PS50240">
    <property type="entry name" value="TRYPSIN_DOM"/>
    <property type="match status" value="1"/>
</dbReference>
<evidence type="ECO:0000256" key="7">
    <source>
        <dbReference type="ARBA" id="ARBA00023180"/>
    </source>
</evidence>
<proteinExistence type="inferred from homology"/>
<feature type="signal peptide" evidence="9">
    <location>
        <begin position="1"/>
        <end position="18"/>
    </location>
</feature>
<evidence type="ECO:0000256" key="4">
    <source>
        <dbReference type="ARBA" id="ARBA00022801"/>
    </source>
</evidence>
<dbReference type="Pfam" id="PF12032">
    <property type="entry name" value="CLIP"/>
    <property type="match status" value="1"/>
</dbReference>
<name>A0A9R0DIU8_SPOFR</name>
<evidence type="ECO:0000256" key="2">
    <source>
        <dbReference type="ARBA" id="ARBA00022670"/>
    </source>
</evidence>
<dbReference type="Proteomes" id="UP000829999">
    <property type="component" value="Chromosome 22"/>
</dbReference>
<comment type="domain">
    <text evidence="9">The clip domain consists of 35-55 residues which are 'knitted' together usually by 3 conserved disulfide bonds forming a clip-like compact structure.</text>
</comment>
<dbReference type="PANTHER" id="PTHR24256">
    <property type="entry name" value="TRYPTASE-RELATED"/>
    <property type="match status" value="1"/>
</dbReference>
<accession>A0A9R0DIU8</accession>
<comment type="similarity">
    <text evidence="8 9">Belongs to the peptidase S1 family. CLIP subfamily.</text>
</comment>
<dbReference type="PROSITE" id="PS00134">
    <property type="entry name" value="TRYPSIN_HIS"/>
    <property type="match status" value="1"/>
</dbReference>
<evidence type="ECO:0000313" key="13">
    <source>
        <dbReference type="RefSeq" id="XP_035455811.1"/>
    </source>
</evidence>
<keyword evidence="5 9" id="KW-0720">Serine protease</keyword>
<keyword evidence="12" id="KW-1185">Reference proteome</keyword>
<dbReference type="SMART" id="SM00680">
    <property type="entry name" value="CLIP"/>
    <property type="match status" value="1"/>
</dbReference>
<evidence type="ECO:0000313" key="12">
    <source>
        <dbReference type="Proteomes" id="UP000829999"/>
    </source>
</evidence>
<evidence type="ECO:0000256" key="3">
    <source>
        <dbReference type="ARBA" id="ARBA00022729"/>
    </source>
</evidence>
<dbReference type="PROSITE" id="PS51888">
    <property type="entry name" value="CLIP"/>
    <property type="match status" value="1"/>
</dbReference>
<dbReference type="GeneID" id="118280049"/>
<protein>
    <recommendedName>
        <fullName evidence="9">CLIP domain-containing serine protease</fullName>
        <ecNumber evidence="9">3.4.21.-</ecNumber>
    </recommendedName>
</protein>
<dbReference type="CDD" id="cd00190">
    <property type="entry name" value="Tryp_SPc"/>
    <property type="match status" value="1"/>
</dbReference>
<dbReference type="InterPro" id="IPR001314">
    <property type="entry name" value="Peptidase_S1A"/>
</dbReference>
<dbReference type="SUPFAM" id="SSF50494">
    <property type="entry name" value="Trypsin-like serine proteases"/>
    <property type="match status" value="1"/>
</dbReference>
<dbReference type="EC" id="3.4.21.-" evidence="9"/>
<reference evidence="13" key="1">
    <citation type="submission" date="2025-08" db="UniProtKB">
        <authorList>
            <consortium name="RefSeq"/>
        </authorList>
    </citation>
    <scope>IDENTIFICATION</scope>
    <source>
        <tissue evidence="13">Whole larval tissue</tissue>
    </source>
</reference>
<organism evidence="12 13">
    <name type="scientific">Spodoptera frugiperda</name>
    <name type="common">Fall armyworm</name>
    <dbReference type="NCBI Taxonomy" id="7108"/>
    <lineage>
        <taxon>Eukaryota</taxon>
        <taxon>Metazoa</taxon>
        <taxon>Ecdysozoa</taxon>
        <taxon>Arthropoda</taxon>
        <taxon>Hexapoda</taxon>
        <taxon>Insecta</taxon>
        <taxon>Pterygota</taxon>
        <taxon>Neoptera</taxon>
        <taxon>Endopterygota</taxon>
        <taxon>Lepidoptera</taxon>
        <taxon>Glossata</taxon>
        <taxon>Ditrysia</taxon>
        <taxon>Noctuoidea</taxon>
        <taxon>Noctuidae</taxon>
        <taxon>Amphipyrinae</taxon>
        <taxon>Spodoptera</taxon>
    </lineage>
</organism>
<dbReference type="PRINTS" id="PR00722">
    <property type="entry name" value="CHYMOTRYPSIN"/>
</dbReference>
<dbReference type="FunFam" id="2.40.10.10:FF:000028">
    <property type="entry name" value="Serine protease easter"/>
    <property type="match status" value="1"/>
</dbReference>
<dbReference type="RefSeq" id="XP_035455811.1">
    <property type="nucleotide sequence ID" value="XM_035599918.2"/>
</dbReference>
<dbReference type="GO" id="GO:0004252">
    <property type="term" value="F:serine-type endopeptidase activity"/>
    <property type="evidence" value="ECO:0007669"/>
    <property type="project" value="UniProtKB-UniRule"/>
</dbReference>
<keyword evidence="4 9" id="KW-0378">Hydrolase</keyword>
<keyword evidence="6" id="KW-1015">Disulfide bond</keyword>
<evidence type="ECO:0000256" key="8">
    <source>
        <dbReference type="ARBA" id="ARBA00024195"/>
    </source>
</evidence>
<feature type="domain" description="Peptidase S1" evidence="10">
    <location>
        <begin position="128"/>
        <end position="383"/>
    </location>
</feature>
<keyword evidence="2 9" id="KW-0645">Protease</keyword>
<sequence length="390" mass="42612">MKIFVLLSGAIFLGLVQCAKLDGSEPVACTTPDGKPGYCINIRSCRQISNLLRPPTSEKTKEFVRNSACKGPHKYSVCCRSTPASEDDDIFDSRTREGNLYCEPYMTAHPPDPSTGCCGTSATLGNKIVGSDGKGTGIDQYPWTVLIEYESKKGIDICGGVLISGRYVVTAAHCVTSAIPKYIRLGEYNITNQGPDCKLAEGGGQDCTDGVTRVPIEKIIPHPNYSFSANDKRNDIALIKLKELAPYSDFIRPICLPTKDINLSSNRNDYFTMIVVGWGATETKKYSDVKLEVKVPYVPLEQCRAYYDKFKLFQLGKGQLCAGGQNGLNNCKGDSGGPLMFKNGNLFELAGIVSFGKTDCKQGVPGVYTDIYAYKDWIMSILQTPEPQTT</sequence>
<evidence type="ECO:0000256" key="6">
    <source>
        <dbReference type="ARBA" id="ARBA00023157"/>
    </source>
</evidence>
<evidence type="ECO:0000259" key="10">
    <source>
        <dbReference type="PROSITE" id="PS50240"/>
    </source>
</evidence>
<dbReference type="InterPro" id="IPR022700">
    <property type="entry name" value="CLIP"/>
</dbReference>
<evidence type="ECO:0000256" key="5">
    <source>
        <dbReference type="ARBA" id="ARBA00022825"/>
    </source>
</evidence>
<keyword evidence="3 9" id="KW-0732">Signal</keyword>
<gene>
    <name evidence="13" type="primary">LOC118280049</name>
</gene>
<dbReference type="InterPro" id="IPR018114">
    <property type="entry name" value="TRYPSIN_HIS"/>
</dbReference>